<keyword evidence="3 7" id="KW-1133">Transmembrane helix</keyword>
<dbReference type="OrthoDB" id="9811754at2"/>
<dbReference type="Pfam" id="PF25963">
    <property type="entry name" value="Beta-barrel_AAEA"/>
    <property type="match status" value="1"/>
</dbReference>
<feature type="coiled-coil region" evidence="5">
    <location>
        <begin position="90"/>
        <end position="160"/>
    </location>
</feature>
<evidence type="ECO:0000259" key="9">
    <source>
        <dbReference type="Pfam" id="PF25963"/>
    </source>
</evidence>
<dbReference type="GO" id="GO:0016020">
    <property type="term" value="C:membrane"/>
    <property type="evidence" value="ECO:0007669"/>
    <property type="project" value="InterPro"/>
</dbReference>
<dbReference type="KEGG" id="span:AWL63_17155"/>
<feature type="transmembrane region" description="Helical" evidence="7">
    <location>
        <begin position="12"/>
        <end position="32"/>
    </location>
</feature>
<gene>
    <name evidence="10" type="ORF">AWL63_17155</name>
</gene>
<dbReference type="PANTHER" id="PTHR30367">
    <property type="entry name" value="P-HYDROXYBENZOIC ACID EFFLUX PUMP SUBUNIT AAEA-RELATED"/>
    <property type="match status" value="1"/>
</dbReference>
<evidence type="ECO:0000256" key="4">
    <source>
        <dbReference type="ARBA" id="ARBA00023136"/>
    </source>
</evidence>
<evidence type="ECO:0000256" key="6">
    <source>
        <dbReference type="SAM" id="MobiDB-lite"/>
    </source>
</evidence>
<sequence>MKRWTRYLAPAGRFTATLVLVLIALLVALWLWRRYEVDPWTRDGRVRADVVRVTPDVGGLITTVAVRDNQIVHTGDLLFVVDRPRYALALEQAQAAIASARATLAQNRREAARDLALGDLVAAEAHEQNVARVATAQAALAQAEAQADTARLNLARTQVRASVNGTITNLDLHPGDYVAAGQQALALVDADSLRIEAYFEETKLGNVRPGAAAKVRLMGDPRVLTGHVESIAAGISDSERTNTGNLLPNVNATFSWVRLAQRIPVRVKIDSVPADLRLISGRTATVTLEPPAPQPTLAKPRPTPTPSATR</sequence>
<feature type="region of interest" description="Disordered" evidence="6">
    <location>
        <begin position="287"/>
        <end position="310"/>
    </location>
</feature>
<organism evidence="10 11">
    <name type="scientific">Sphingomonas panacis</name>
    <dbReference type="NCBI Taxonomy" id="1560345"/>
    <lineage>
        <taxon>Bacteria</taxon>
        <taxon>Pseudomonadati</taxon>
        <taxon>Pseudomonadota</taxon>
        <taxon>Alphaproteobacteria</taxon>
        <taxon>Sphingomonadales</taxon>
        <taxon>Sphingomonadaceae</taxon>
        <taxon>Sphingomonas</taxon>
    </lineage>
</organism>
<evidence type="ECO:0000313" key="11">
    <source>
        <dbReference type="Proteomes" id="UP000094256"/>
    </source>
</evidence>
<proteinExistence type="inferred from homology"/>
<evidence type="ECO:0000256" key="3">
    <source>
        <dbReference type="ARBA" id="ARBA00022989"/>
    </source>
</evidence>
<evidence type="ECO:0000256" key="2">
    <source>
        <dbReference type="ARBA" id="ARBA00022692"/>
    </source>
</evidence>
<evidence type="ECO:0000256" key="7">
    <source>
        <dbReference type="SAM" id="Phobius"/>
    </source>
</evidence>
<protein>
    <submittedName>
        <fullName evidence="10">Efflux transporter periplasmic adaptor subunit</fullName>
    </submittedName>
</protein>
<dbReference type="AlphaFoldDB" id="A0A1B3ZDA5"/>
<dbReference type="InterPro" id="IPR058625">
    <property type="entry name" value="MdtA-like_BSH"/>
</dbReference>
<feature type="compositionally biased region" description="Pro residues" evidence="6">
    <location>
        <begin position="301"/>
        <end position="310"/>
    </location>
</feature>
<name>A0A1B3ZDA5_9SPHN</name>
<reference evidence="10 11" key="1">
    <citation type="submission" date="2016-01" db="EMBL/GenBank/DDBJ databases">
        <title>Complete genome and mega plasmid sequence of Sphingomonas panacis DCY99 elicits systemic resistance in rice to Xanthomonas oryzae.</title>
        <authorList>
            <person name="Kim Y.J."/>
            <person name="Yang D.C."/>
            <person name="Sing P."/>
        </authorList>
    </citation>
    <scope>NUCLEOTIDE SEQUENCE [LARGE SCALE GENOMIC DNA]</scope>
    <source>
        <strain evidence="10 11">DCY99</strain>
    </source>
</reference>
<keyword evidence="4 7" id="KW-0472">Membrane</keyword>
<evidence type="ECO:0000256" key="1">
    <source>
        <dbReference type="ARBA" id="ARBA00009477"/>
    </source>
</evidence>
<feature type="domain" description="p-hydroxybenzoic acid efflux pump subunit AaeA-like beta-barrel" evidence="9">
    <location>
        <begin position="192"/>
        <end position="288"/>
    </location>
</feature>
<dbReference type="EMBL" id="CP014168">
    <property type="protein sequence ID" value="AOH85411.1"/>
    <property type="molecule type" value="Genomic_DNA"/>
</dbReference>
<dbReference type="PANTHER" id="PTHR30367:SF12">
    <property type="entry name" value="P-HYDROXYBENZOIC ACID EFFLUX PUMP SUBUNIT AAEA"/>
    <property type="match status" value="1"/>
</dbReference>
<dbReference type="STRING" id="1560345.AWL63_17155"/>
<dbReference type="Proteomes" id="UP000094256">
    <property type="component" value="Chromosome"/>
</dbReference>
<evidence type="ECO:0000256" key="5">
    <source>
        <dbReference type="SAM" id="Coils"/>
    </source>
</evidence>
<dbReference type="InterPro" id="IPR006143">
    <property type="entry name" value="RND_pump_MFP"/>
</dbReference>
<keyword evidence="5" id="KW-0175">Coiled coil</keyword>
<comment type="similarity">
    <text evidence="1">Belongs to the membrane fusion protein (MFP) (TC 8.A.1) family.</text>
</comment>
<keyword evidence="2 7" id="KW-0812">Transmembrane</keyword>
<keyword evidence="11" id="KW-1185">Reference proteome</keyword>
<accession>A0A1B3ZDA5</accession>
<feature type="domain" description="Multidrug resistance protein MdtA-like barrel-sandwich hybrid" evidence="8">
    <location>
        <begin position="50"/>
        <end position="188"/>
    </location>
</feature>
<evidence type="ECO:0000259" key="8">
    <source>
        <dbReference type="Pfam" id="PF25917"/>
    </source>
</evidence>
<evidence type="ECO:0000313" key="10">
    <source>
        <dbReference type="EMBL" id="AOH85411.1"/>
    </source>
</evidence>
<dbReference type="InterPro" id="IPR050393">
    <property type="entry name" value="MFP_Efflux_Pump"/>
</dbReference>
<dbReference type="InterPro" id="IPR058634">
    <property type="entry name" value="AaeA-lik-b-barrel"/>
</dbReference>
<dbReference type="GO" id="GO:0022857">
    <property type="term" value="F:transmembrane transporter activity"/>
    <property type="evidence" value="ECO:0007669"/>
    <property type="project" value="InterPro"/>
</dbReference>
<dbReference type="SUPFAM" id="SSF111369">
    <property type="entry name" value="HlyD-like secretion proteins"/>
    <property type="match status" value="1"/>
</dbReference>
<dbReference type="Gene3D" id="2.40.50.100">
    <property type="match status" value="1"/>
</dbReference>
<dbReference type="Gene3D" id="2.40.30.170">
    <property type="match status" value="1"/>
</dbReference>
<dbReference type="NCBIfam" id="TIGR01730">
    <property type="entry name" value="RND_mfp"/>
    <property type="match status" value="1"/>
</dbReference>
<dbReference type="Pfam" id="PF25917">
    <property type="entry name" value="BSH_RND"/>
    <property type="match status" value="1"/>
</dbReference>